<dbReference type="Pfam" id="PF03737">
    <property type="entry name" value="RraA-like"/>
    <property type="match status" value="1"/>
</dbReference>
<evidence type="ECO:0000259" key="3">
    <source>
        <dbReference type="Pfam" id="PF01557"/>
    </source>
</evidence>
<dbReference type="Pfam" id="PF01557">
    <property type="entry name" value="FAA_hydrolase"/>
    <property type="match status" value="1"/>
</dbReference>
<dbReference type="Gene3D" id="3.50.30.40">
    <property type="entry name" value="Ribonuclease E inhibitor RraA/RraA-like"/>
    <property type="match status" value="1"/>
</dbReference>
<dbReference type="InterPro" id="IPR036704">
    <property type="entry name" value="RraA/RraA-like_sf"/>
</dbReference>
<keyword evidence="2" id="KW-0460">Magnesium</keyword>
<dbReference type="AlphaFoldDB" id="A0A2S6IK87"/>
<sequence>MSTDAAVPPTTGRAPEVLADAVTTATGRRPGKVVAVHLNYPSRAAQRGRTPAAASYFLKPSSSLTGGGDVVRPAGVELLGFEGEIALVIGRAARPADRIGAAQGWDHVGWVTAANDLGLYDFRAADKGSNVRSKGGDGMTPLGPVLLPAADLDPAALRVRTWLDGELVQDDTTGALLFGFGHLVADLARLLTLEEGDVILTGTPAGASVAEPGQVVEVEVSDLAGAATTGRLRTRVVDGPAPVDVGTPPRVDDAVRADAWGTPEPDPARGLDEELRARLGNVAVATLSVQLRKRGYHDVSIDGVRPLTPGTRLVGTARTLRYVPFRPDLFQDRGAGFTPQKQAVDAVGPGEVLVMDARRDPTAGTLGDILALRAKVRGAAGVITDGAVRDSAAVAATGLPVLAAGVHPAVLGRRHVPWETDVTIACGGATVQVGDVVVADDDGALVIPPALVEDVLADAERQEAEERWIAARVAEGEAVDGLYPLSGAWRERYDAEAGGAREPGA</sequence>
<evidence type="ECO:0000313" key="5">
    <source>
        <dbReference type="Proteomes" id="UP000239485"/>
    </source>
</evidence>
<dbReference type="InterPro" id="IPR011234">
    <property type="entry name" value="Fumarylacetoacetase-like_C"/>
</dbReference>
<dbReference type="NCBIfam" id="NF006093">
    <property type="entry name" value="PRK08245.1"/>
    <property type="match status" value="1"/>
</dbReference>
<evidence type="ECO:0000256" key="2">
    <source>
        <dbReference type="PIRSR" id="PIRSR605493-1"/>
    </source>
</evidence>
<dbReference type="PANTHER" id="PTHR11820:SF112">
    <property type="entry name" value="FUMARYLACETOACETATE HYDROLASE FAMILY PROTEIN (AFU_ORTHOLOGUE AFUA_1G02370)-RELATED"/>
    <property type="match status" value="1"/>
</dbReference>
<feature type="binding site" evidence="2">
    <location>
        <position position="390"/>
    </location>
    <ligand>
        <name>Mg(2+)</name>
        <dbReference type="ChEBI" id="CHEBI:18420"/>
    </ligand>
</feature>
<proteinExistence type="predicted"/>
<dbReference type="InterPro" id="IPR005493">
    <property type="entry name" value="RraA/RraA-like"/>
</dbReference>
<comment type="cofactor">
    <cofactor evidence="2">
        <name>Mg(2+)</name>
        <dbReference type="ChEBI" id="CHEBI:18420"/>
    </cofactor>
</comment>
<organism evidence="4 5">
    <name type="scientific">Kineococcus xinjiangensis</name>
    <dbReference type="NCBI Taxonomy" id="512762"/>
    <lineage>
        <taxon>Bacteria</taxon>
        <taxon>Bacillati</taxon>
        <taxon>Actinomycetota</taxon>
        <taxon>Actinomycetes</taxon>
        <taxon>Kineosporiales</taxon>
        <taxon>Kineosporiaceae</taxon>
        <taxon>Kineococcus</taxon>
    </lineage>
</organism>
<accession>A0A2S6IK87</accession>
<protein>
    <submittedName>
        <fullName evidence="4">2-keto-4-pentenoate hydratase/2-oxohepta-3-ene-1,7-dioic acid hydratase in catechol pathway</fullName>
    </submittedName>
</protein>
<evidence type="ECO:0000256" key="1">
    <source>
        <dbReference type="ARBA" id="ARBA00022723"/>
    </source>
</evidence>
<dbReference type="Proteomes" id="UP000239485">
    <property type="component" value="Unassembled WGS sequence"/>
</dbReference>
<comment type="caution">
    <text evidence="4">The sequence shown here is derived from an EMBL/GenBank/DDBJ whole genome shotgun (WGS) entry which is preliminary data.</text>
</comment>
<dbReference type="EMBL" id="PTJD01000007">
    <property type="protein sequence ID" value="PPK94570.1"/>
    <property type="molecule type" value="Genomic_DNA"/>
</dbReference>
<dbReference type="GO" id="GO:0046872">
    <property type="term" value="F:metal ion binding"/>
    <property type="evidence" value="ECO:0007669"/>
    <property type="project" value="UniProtKB-KW"/>
</dbReference>
<keyword evidence="5" id="KW-1185">Reference proteome</keyword>
<dbReference type="InterPro" id="IPR036663">
    <property type="entry name" value="Fumarylacetoacetase_C_sf"/>
</dbReference>
<dbReference type="NCBIfam" id="NF009399">
    <property type="entry name" value="PRK12764.1"/>
    <property type="match status" value="1"/>
</dbReference>
<dbReference type="CDD" id="cd16841">
    <property type="entry name" value="RraA_family"/>
    <property type="match status" value="1"/>
</dbReference>
<reference evidence="4 5" key="1">
    <citation type="submission" date="2018-02" db="EMBL/GenBank/DDBJ databases">
        <title>Genomic Encyclopedia of Archaeal and Bacterial Type Strains, Phase II (KMG-II): from individual species to whole genera.</title>
        <authorList>
            <person name="Goeker M."/>
        </authorList>
    </citation>
    <scope>NUCLEOTIDE SEQUENCE [LARGE SCALE GENOMIC DNA]</scope>
    <source>
        <strain evidence="4 5">DSM 22857</strain>
    </source>
</reference>
<dbReference type="SUPFAM" id="SSF89562">
    <property type="entry name" value="RraA-like"/>
    <property type="match status" value="1"/>
</dbReference>
<feature type="domain" description="Fumarylacetoacetase-like C-terminal" evidence="3">
    <location>
        <begin position="32"/>
        <end position="237"/>
    </location>
</feature>
<feature type="binding site" evidence="2">
    <location>
        <begin position="367"/>
        <end position="370"/>
    </location>
    <ligand>
        <name>substrate</name>
    </ligand>
</feature>
<feature type="binding site" evidence="2">
    <location>
        <position position="389"/>
    </location>
    <ligand>
        <name>substrate</name>
    </ligand>
</feature>
<dbReference type="SUPFAM" id="SSF56529">
    <property type="entry name" value="FAH"/>
    <property type="match status" value="1"/>
</dbReference>
<evidence type="ECO:0000313" key="4">
    <source>
        <dbReference type="EMBL" id="PPK94570.1"/>
    </source>
</evidence>
<dbReference type="Gene3D" id="3.90.850.10">
    <property type="entry name" value="Fumarylacetoacetase-like, C-terminal domain"/>
    <property type="match status" value="1"/>
</dbReference>
<keyword evidence="1 2" id="KW-0479">Metal-binding</keyword>
<dbReference type="PANTHER" id="PTHR11820">
    <property type="entry name" value="ACYLPYRUVASE"/>
    <property type="match status" value="1"/>
</dbReference>
<name>A0A2S6IK87_9ACTN</name>
<gene>
    <name evidence="4" type="ORF">CLV92_10773</name>
</gene>
<dbReference type="GO" id="GO:0003824">
    <property type="term" value="F:catalytic activity"/>
    <property type="evidence" value="ECO:0007669"/>
    <property type="project" value="InterPro"/>
</dbReference>